<organism evidence="3 4">
    <name type="scientific">Eublepharis macularius</name>
    <name type="common">Leopard gecko</name>
    <name type="synonym">Cyrtodactylus macularius</name>
    <dbReference type="NCBI Taxonomy" id="481883"/>
    <lineage>
        <taxon>Eukaryota</taxon>
        <taxon>Metazoa</taxon>
        <taxon>Chordata</taxon>
        <taxon>Craniata</taxon>
        <taxon>Vertebrata</taxon>
        <taxon>Euteleostomi</taxon>
        <taxon>Lepidosauria</taxon>
        <taxon>Squamata</taxon>
        <taxon>Bifurcata</taxon>
        <taxon>Gekkota</taxon>
        <taxon>Eublepharidae</taxon>
        <taxon>Eublepharinae</taxon>
        <taxon>Eublepharis</taxon>
    </lineage>
</organism>
<feature type="region of interest" description="Disordered" evidence="1">
    <location>
        <begin position="137"/>
        <end position="156"/>
    </location>
</feature>
<evidence type="ECO:0000313" key="3">
    <source>
        <dbReference type="Proteomes" id="UP001190640"/>
    </source>
</evidence>
<accession>A0AA97J7T0</accession>
<dbReference type="Gene3D" id="6.10.140.140">
    <property type="match status" value="1"/>
</dbReference>
<name>A0AA97J7T0_EUBMA</name>
<dbReference type="InterPro" id="IPR038269">
    <property type="entry name" value="SCAN_sf"/>
</dbReference>
<dbReference type="PROSITE" id="PS50805">
    <property type="entry name" value="KRAB"/>
    <property type="match status" value="1"/>
</dbReference>
<dbReference type="SUPFAM" id="SSF109640">
    <property type="entry name" value="KRAB domain (Kruppel-associated box)"/>
    <property type="match status" value="1"/>
</dbReference>
<protein>
    <submittedName>
        <fullName evidence="4">Zinc finger protein 316-like</fullName>
    </submittedName>
</protein>
<dbReference type="SMART" id="SM00349">
    <property type="entry name" value="KRAB"/>
    <property type="match status" value="1"/>
</dbReference>
<reference evidence="4" key="1">
    <citation type="submission" date="2025-08" db="UniProtKB">
        <authorList>
            <consortium name="RefSeq"/>
        </authorList>
    </citation>
    <scope>IDENTIFICATION</scope>
    <source>
        <tissue evidence="4">Blood</tissue>
    </source>
</reference>
<gene>
    <name evidence="4" type="primary">LOC129327733</name>
</gene>
<proteinExistence type="predicted"/>
<dbReference type="KEGG" id="emc:129327733"/>
<dbReference type="InterPro" id="IPR036051">
    <property type="entry name" value="KRAB_dom_sf"/>
</dbReference>
<dbReference type="RefSeq" id="XP_054832466.1">
    <property type="nucleotide sequence ID" value="XM_054976491.1"/>
</dbReference>
<dbReference type="PANTHER" id="PTHR23232">
    <property type="entry name" value="KRAB DOMAIN C2H2 ZINC FINGER"/>
    <property type="match status" value="1"/>
</dbReference>
<dbReference type="CDD" id="cd07765">
    <property type="entry name" value="KRAB_A-box"/>
    <property type="match status" value="1"/>
</dbReference>
<evidence type="ECO:0000313" key="4">
    <source>
        <dbReference type="RefSeq" id="XP_054832466.1"/>
    </source>
</evidence>
<dbReference type="PANTHER" id="PTHR23232:SF142">
    <property type="entry name" value="GASTRULA ZINC FINGER PROTEIN XLCGF57.1-LIKE-RELATED"/>
    <property type="match status" value="1"/>
</dbReference>
<dbReference type="InterPro" id="IPR050169">
    <property type="entry name" value="Krueppel_C2H2_ZnF"/>
</dbReference>
<sequence length="171" mass="18874">MKRWVRECGPETSSQAVALAEGFLLRQADAENQGQQEQEKIVQEPCHRAAFLGGALKPTIHSSPSLRDRERAASVWPDLGLVTFEEVCVQFTEEEWALLDLDQRSLHKEVMENICLNVASIGGLLVPKPDCISRLQGNGNPLFQDPEEKERSKGPIEVDAASLEAALIDPS</sequence>
<feature type="compositionally biased region" description="Basic and acidic residues" evidence="1">
    <location>
        <begin position="146"/>
        <end position="156"/>
    </location>
</feature>
<dbReference type="AlphaFoldDB" id="A0AA97J7T0"/>
<feature type="domain" description="KRAB" evidence="2">
    <location>
        <begin position="82"/>
        <end position="154"/>
    </location>
</feature>
<dbReference type="GeneID" id="129327733"/>
<dbReference type="InterPro" id="IPR001909">
    <property type="entry name" value="KRAB"/>
</dbReference>
<keyword evidence="3" id="KW-1185">Reference proteome</keyword>
<evidence type="ECO:0000256" key="1">
    <source>
        <dbReference type="SAM" id="MobiDB-lite"/>
    </source>
</evidence>
<dbReference type="Gene3D" id="1.10.4020.10">
    <property type="entry name" value="DNA breaking-rejoining enzymes"/>
    <property type="match status" value="1"/>
</dbReference>
<dbReference type="Proteomes" id="UP001190640">
    <property type="component" value="Chromosome 4"/>
</dbReference>
<dbReference type="GO" id="GO:0006355">
    <property type="term" value="P:regulation of DNA-templated transcription"/>
    <property type="evidence" value="ECO:0007669"/>
    <property type="project" value="InterPro"/>
</dbReference>
<evidence type="ECO:0000259" key="2">
    <source>
        <dbReference type="PROSITE" id="PS50805"/>
    </source>
</evidence>
<dbReference type="Pfam" id="PF01352">
    <property type="entry name" value="KRAB"/>
    <property type="match status" value="1"/>
</dbReference>